<dbReference type="AlphaFoldDB" id="A0A2N9EQ51"/>
<dbReference type="EMBL" id="OIVN01000242">
    <property type="protein sequence ID" value="SPC76913.1"/>
    <property type="molecule type" value="Genomic_DNA"/>
</dbReference>
<organism evidence="1">
    <name type="scientific">Fagus sylvatica</name>
    <name type="common">Beechnut</name>
    <dbReference type="NCBI Taxonomy" id="28930"/>
    <lineage>
        <taxon>Eukaryota</taxon>
        <taxon>Viridiplantae</taxon>
        <taxon>Streptophyta</taxon>
        <taxon>Embryophyta</taxon>
        <taxon>Tracheophyta</taxon>
        <taxon>Spermatophyta</taxon>
        <taxon>Magnoliopsida</taxon>
        <taxon>eudicotyledons</taxon>
        <taxon>Gunneridae</taxon>
        <taxon>Pentapetalae</taxon>
        <taxon>rosids</taxon>
        <taxon>fabids</taxon>
        <taxon>Fagales</taxon>
        <taxon>Fagaceae</taxon>
        <taxon>Fagus</taxon>
    </lineage>
</organism>
<name>A0A2N9EQ51_FAGSY</name>
<evidence type="ECO:0000313" key="1">
    <source>
        <dbReference type="EMBL" id="SPC76913.1"/>
    </source>
</evidence>
<gene>
    <name evidence="1" type="ORF">FSB_LOCUS4795</name>
</gene>
<sequence length="297" mass="31900">MHDSSVWELKNALMDLQSVRDDIEEATLCIDASISRVAELVKECRETTGVVSTVCGFFSRLLYLFSDPVRYASHFGTLFEIEEQAFQTNQIKRAIVAWLFTNLGDSKTVSDLDGCSRPYIKHIADEVAVESVDNVTADFDDEVAADAACNVTADFVDEVAADAAYDVTADFVDEVAADAACNVTADLVDKVAADAACNVTADFVDEVAADAACNVTADLVDEVEYAQSESPKDSDSTKIALEVADLHLAPVSCIMRIVVEVGGDSLLSAVFGKSISKISVALPISATPWMQRSLDKL</sequence>
<protein>
    <submittedName>
        <fullName evidence="1">Uncharacterized protein</fullName>
    </submittedName>
</protein>
<accession>A0A2N9EQ51</accession>
<proteinExistence type="predicted"/>
<reference evidence="1" key="1">
    <citation type="submission" date="2018-02" db="EMBL/GenBank/DDBJ databases">
        <authorList>
            <person name="Cohen D.B."/>
            <person name="Kent A.D."/>
        </authorList>
    </citation>
    <scope>NUCLEOTIDE SEQUENCE</scope>
</reference>